<protein>
    <submittedName>
        <fullName evidence="2">Uncharacterized protein</fullName>
    </submittedName>
</protein>
<dbReference type="OrthoDB" id="5425061at2759"/>
<dbReference type="InterPro" id="IPR018555">
    <property type="entry name" value="C630.06c-like"/>
</dbReference>
<reference evidence="2" key="1">
    <citation type="journal article" date="2021" name="IMA Fungus">
        <title>Genomic characterization of three marine fungi, including Emericellopsis atlantica sp. nov. with signatures of a generalist lifestyle and marine biomass degradation.</title>
        <authorList>
            <person name="Hagestad O.C."/>
            <person name="Hou L."/>
            <person name="Andersen J.H."/>
            <person name="Hansen E.H."/>
            <person name="Altermark B."/>
            <person name="Li C."/>
            <person name="Kuhnert E."/>
            <person name="Cox R.J."/>
            <person name="Crous P.W."/>
            <person name="Spatafora J.W."/>
            <person name="Lail K."/>
            <person name="Amirebrahimi M."/>
            <person name="Lipzen A."/>
            <person name="Pangilinan J."/>
            <person name="Andreopoulos W."/>
            <person name="Hayes R.D."/>
            <person name="Ng V."/>
            <person name="Grigoriev I.V."/>
            <person name="Jackson S.A."/>
            <person name="Sutton T.D.S."/>
            <person name="Dobson A.D.W."/>
            <person name="Rama T."/>
        </authorList>
    </citation>
    <scope>NUCLEOTIDE SEQUENCE</scope>
    <source>
        <strain evidence="2">TRa018bII</strain>
    </source>
</reference>
<feature type="compositionally biased region" description="Basic and acidic residues" evidence="1">
    <location>
        <begin position="189"/>
        <end position="198"/>
    </location>
</feature>
<dbReference type="EMBL" id="MU251576">
    <property type="protein sequence ID" value="KAG9231885.1"/>
    <property type="molecule type" value="Genomic_DNA"/>
</dbReference>
<gene>
    <name evidence="2" type="ORF">BJ875DRAFT_506389</name>
</gene>
<feature type="region of interest" description="Disordered" evidence="1">
    <location>
        <begin position="1"/>
        <end position="20"/>
    </location>
</feature>
<evidence type="ECO:0000256" key="1">
    <source>
        <dbReference type="SAM" id="MobiDB-lite"/>
    </source>
</evidence>
<sequence>MATTSNARERSAEPDDGAPAEFEFRLFATDHGGDERVSGQRIVLEDEDEEVGEGGLVHPRRHRSYYFSTLALGPELAAFQHAALSGEDILQLSKSRNFGLEVPWRVRVVKGVGMVTRKRKEGPIGEGCVGVEGQGKRTRAGKKRRIVLRERQRKRVKEEEERKKKGEEKEGREREKRVRRNREKKIKRREKERMEKARKAAGGEGIEQSSS</sequence>
<keyword evidence="3" id="KW-1185">Reference proteome</keyword>
<dbReference type="Proteomes" id="UP000824998">
    <property type="component" value="Unassembled WGS sequence"/>
</dbReference>
<dbReference type="Pfam" id="PF09428">
    <property type="entry name" value="DUF2011"/>
    <property type="match status" value="1"/>
</dbReference>
<feature type="compositionally biased region" description="Basic and acidic residues" evidence="1">
    <location>
        <begin position="156"/>
        <end position="176"/>
    </location>
</feature>
<name>A0A9P8C3C2_9HELO</name>
<accession>A0A9P8C3C2</accession>
<comment type="caution">
    <text evidence="2">The sequence shown here is derived from an EMBL/GenBank/DDBJ whole genome shotgun (WGS) entry which is preliminary data.</text>
</comment>
<organism evidence="2 3">
    <name type="scientific">Amylocarpus encephaloides</name>
    <dbReference type="NCBI Taxonomy" id="45428"/>
    <lineage>
        <taxon>Eukaryota</taxon>
        <taxon>Fungi</taxon>
        <taxon>Dikarya</taxon>
        <taxon>Ascomycota</taxon>
        <taxon>Pezizomycotina</taxon>
        <taxon>Leotiomycetes</taxon>
        <taxon>Helotiales</taxon>
        <taxon>Helotiales incertae sedis</taxon>
        <taxon>Amylocarpus</taxon>
    </lineage>
</organism>
<evidence type="ECO:0000313" key="3">
    <source>
        <dbReference type="Proteomes" id="UP000824998"/>
    </source>
</evidence>
<proteinExistence type="predicted"/>
<feature type="compositionally biased region" description="Gly residues" evidence="1">
    <location>
        <begin position="124"/>
        <end position="133"/>
    </location>
</feature>
<feature type="region of interest" description="Disordered" evidence="1">
    <location>
        <begin position="121"/>
        <end position="211"/>
    </location>
</feature>
<dbReference type="AlphaFoldDB" id="A0A9P8C3C2"/>
<feature type="compositionally biased region" description="Basic residues" evidence="1">
    <location>
        <begin position="177"/>
        <end position="188"/>
    </location>
</feature>
<evidence type="ECO:0000313" key="2">
    <source>
        <dbReference type="EMBL" id="KAG9231885.1"/>
    </source>
</evidence>
<feature type="compositionally biased region" description="Basic residues" evidence="1">
    <location>
        <begin position="136"/>
        <end position="155"/>
    </location>
</feature>